<keyword evidence="2" id="KW-1185">Reference proteome</keyword>
<accession>A0A9N9NUQ9</accession>
<reference evidence="1" key="1">
    <citation type="submission" date="2021-06" db="EMBL/GenBank/DDBJ databases">
        <authorList>
            <person name="Kallberg Y."/>
            <person name="Tangrot J."/>
            <person name="Rosling A."/>
        </authorList>
    </citation>
    <scope>NUCLEOTIDE SEQUENCE</scope>
    <source>
        <strain evidence="1">MA453B</strain>
    </source>
</reference>
<organism evidence="1 2">
    <name type="scientific">Dentiscutata erythropus</name>
    <dbReference type="NCBI Taxonomy" id="1348616"/>
    <lineage>
        <taxon>Eukaryota</taxon>
        <taxon>Fungi</taxon>
        <taxon>Fungi incertae sedis</taxon>
        <taxon>Mucoromycota</taxon>
        <taxon>Glomeromycotina</taxon>
        <taxon>Glomeromycetes</taxon>
        <taxon>Diversisporales</taxon>
        <taxon>Gigasporaceae</taxon>
        <taxon>Dentiscutata</taxon>
    </lineage>
</organism>
<dbReference type="EMBL" id="CAJVPY010017454">
    <property type="protein sequence ID" value="CAG8762066.1"/>
    <property type="molecule type" value="Genomic_DNA"/>
</dbReference>
<evidence type="ECO:0000313" key="2">
    <source>
        <dbReference type="Proteomes" id="UP000789405"/>
    </source>
</evidence>
<evidence type="ECO:0000313" key="1">
    <source>
        <dbReference type="EMBL" id="CAG8762066.1"/>
    </source>
</evidence>
<dbReference type="AlphaFoldDB" id="A0A9N9NUQ9"/>
<proteinExistence type="predicted"/>
<name>A0A9N9NUQ9_9GLOM</name>
<protein>
    <submittedName>
        <fullName evidence="1">21403_t:CDS:1</fullName>
    </submittedName>
</protein>
<gene>
    <name evidence="1" type="ORF">DERYTH_LOCUS17912</name>
</gene>
<sequence length="149" mass="17305">KFDLRIEFNSTNLPSTLVFWNRKTSIDFIKKISKSLNIYEWMHIYDLAGGSGEASNTIQDKYEIFYIQTYTLDKQPITASQPTLFQKLSGINVVFNSSKILDTCKTTIQILDNYKNISFGARLEYRISYNNTESFAKNLIERNDISLFL</sequence>
<comment type="caution">
    <text evidence="1">The sequence shown here is derived from an EMBL/GenBank/DDBJ whole genome shotgun (WGS) entry which is preliminary data.</text>
</comment>
<dbReference type="Proteomes" id="UP000789405">
    <property type="component" value="Unassembled WGS sequence"/>
</dbReference>
<feature type="non-terminal residue" evidence="1">
    <location>
        <position position="1"/>
    </location>
</feature>